<feature type="region of interest" description="Disordered" evidence="1">
    <location>
        <begin position="256"/>
        <end position="290"/>
    </location>
</feature>
<evidence type="ECO:0000313" key="2">
    <source>
        <dbReference type="EMBL" id="CDF37421.1"/>
    </source>
</evidence>
<gene>
    <name evidence="2" type="ORF">CHC_T00005640001</name>
</gene>
<evidence type="ECO:0000313" key="3">
    <source>
        <dbReference type="Proteomes" id="UP000012073"/>
    </source>
</evidence>
<dbReference type="KEGG" id="ccp:CHC_T00005640001"/>
<feature type="compositionally biased region" description="Polar residues" evidence="1">
    <location>
        <begin position="647"/>
        <end position="657"/>
    </location>
</feature>
<feature type="compositionally biased region" description="Basic and acidic residues" evidence="1">
    <location>
        <begin position="693"/>
        <end position="705"/>
    </location>
</feature>
<dbReference type="STRING" id="2769.R7QIX0"/>
<feature type="compositionally biased region" description="Basic and acidic residues" evidence="1">
    <location>
        <begin position="606"/>
        <end position="629"/>
    </location>
</feature>
<name>R7QIX0_CHOCR</name>
<sequence>MPCLRYARACRYARPSPTGPRLRTTAVPHPLPTNPLIPRQHCICPSRRAPHRHRHRTMSHMSTCTPWLKPYLMHALSPTPRSSSLDGSYLQVISAVTARRKLRVYDGLHTAEAVLSQAAASNLDADVDDLGVTTHNLVGYLVAPVAAVVVPDASTTPPTATLVLQDVRVFADQFAQRPPGALPPVDRDPEVLDCLRASVGRKLATFATRSTFARDEVDAGDAHLAELTDVFDNILDNPALPPKAVVDNLANFRSLHSDAPLPHSPAAADKPAPSNDANPSPGKKDLQTTTNAERDVFDESEDEMPELDMHHVLGVQNGDDEDKGDPKGNEGASQNDQDMSEKKSSGAGAAAAEERAGEEEDVGDWDIRFSSQEQADVEGGEHECISGEAMPLTQHFPIDDDEEEDAEGKADAEADDACVPERQPASRGGKAAGKNIGNGSAGHGIRHAVDKDRNNNRKLHFQKKGATLDPHMPAAPPDLHVTASGSTAPHPNARVVDCPKRGMDEANNNPNEDMGNVEAKLGAHSLLPTLDAAPPAPHASNPLKGNAEEDPQAAKPSAEAQPSRVSDDPSASEGAEPTAEKALVDPEDPNRKGVEADTADPAADPDEAKDKKDGKAPPGKADDGEKSGDAKQNGKSVAPDADARNPDLNQFPSTANDSMDVELPTALEDTAEDTKGQTKEVTEGAGTPVKVPPETKEPVEEKEITSKVPETDDNAVGAEPDTGKKTDAIADRTGAEKKGATVTVAVAAVATITAVTTITDDVAPEDKQGTKRKASSAVENDDNHRKQIRSNAEHPITTETALKKLRAEAELLRNFRAKVDDNPTGFVLNPDAFLPRLPGLGGAKKDIPDAKEVGSFPPPDVSNFTMDGRKPDSQEMAVPQVPESAPM</sequence>
<feature type="region of interest" description="Disordered" evidence="1">
    <location>
        <begin position="845"/>
        <end position="887"/>
    </location>
</feature>
<feature type="region of interest" description="Disordered" evidence="1">
    <location>
        <begin position="315"/>
        <end position="730"/>
    </location>
</feature>
<dbReference type="Proteomes" id="UP000012073">
    <property type="component" value="Unassembled WGS sequence"/>
</dbReference>
<dbReference type="RefSeq" id="XP_005717240.1">
    <property type="nucleotide sequence ID" value="XM_005717183.1"/>
</dbReference>
<dbReference type="EMBL" id="HG001839">
    <property type="protein sequence ID" value="CDF37421.1"/>
    <property type="molecule type" value="Genomic_DNA"/>
</dbReference>
<reference evidence="3" key="1">
    <citation type="journal article" date="2013" name="Proc. Natl. Acad. Sci. U.S.A.">
        <title>Genome structure and metabolic features in the red seaweed Chondrus crispus shed light on evolution of the Archaeplastida.</title>
        <authorList>
            <person name="Collen J."/>
            <person name="Porcel B."/>
            <person name="Carre W."/>
            <person name="Ball S.G."/>
            <person name="Chaparro C."/>
            <person name="Tonon T."/>
            <person name="Barbeyron T."/>
            <person name="Michel G."/>
            <person name="Noel B."/>
            <person name="Valentin K."/>
            <person name="Elias M."/>
            <person name="Artiguenave F."/>
            <person name="Arun A."/>
            <person name="Aury J.M."/>
            <person name="Barbosa-Neto J.F."/>
            <person name="Bothwell J.H."/>
            <person name="Bouget F.Y."/>
            <person name="Brillet L."/>
            <person name="Cabello-Hurtado F."/>
            <person name="Capella-Gutierrez S."/>
            <person name="Charrier B."/>
            <person name="Cladiere L."/>
            <person name="Cock J.M."/>
            <person name="Coelho S.M."/>
            <person name="Colleoni C."/>
            <person name="Czjzek M."/>
            <person name="Da Silva C."/>
            <person name="Delage L."/>
            <person name="Denoeud F."/>
            <person name="Deschamps P."/>
            <person name="Dittami S.M."/>
            <person name="Gabaldon T."/>
            <person name="Gachon C.M."/>
            <person name="Groisillier A."/>
            <person name="Herve C."/>
            <person name="Jabbari K."/>
            <person name="Katinka M."/>
            <person name="Kloareg B."/>
            <person name="Kowalczyk N."/>
            <person name="Labadie K."/>
            <person name="Leblanc C."/>
            <person name="Lopez P.J."/>
            <person name="McLachlan D.H."/>
            <person name="Meslet-Cladiere L."/>
            <person name="Moustafa A."/>
            <person name="Nehr Z."/>
            <person name="Nyvall Collen P."/>
            <person name="Panaud O."/>
            <person name="Partensky F."/>
            <person name="Poulain J."/>
            <person name="Rensing S.A."/>
            <person name="Rousvoal S."/>
            <person name="Samson G."/>
            <person name="Symeonidi A."/>
            <person name="Weissenbach J."/>
            <person name="Zambounis A."/>
            <person name="Wincker P."/>
            <person name="Boyen C."/>
        </authorList>
    </citation>
    <scope>NUCLEOTIDE SEQUENCE [LARGE SCALE GENOMIC DNA]</scope>
    <source>
        <strain evidence="3">cv. Stackhouse</strain>
    </source>
</reference>
<keyword evidence="3" id="KW-1185">Reference proteome</keyword>
<proteinExistence type="predicted"/>
<feature type="compositionally biased region" description="Basic and acidic residues" evidence="1">
    <location>
        <begin position="578"/>
        <end position="595"/>
    </location>
</feature>
<feature type="compositionally biased region" description="Basic and acidic residues" evidence="1">
    <location>
        <begin position="672"/>
        <end position="682"/>
    </location>
</feature>
<protein>
    <submittedName>
        <fullName evidence="2">Uncharacterized protein</fullName>
    </submittedName>
</protein>
<feature type="compositionally biased region" description="Basic and acidic residues" evidence="1">
    <location>
        <begin position="721"/>
        <end position="730"/>
    </location>
</feature>
<accession>R7QIX0</accession>
<organism evidence="2 3">
    <name type="scientific">Chondrus crispus</name>
    <name type="common">Carrageen Irish moss</name>
    <name type="synonym">Polymorpha crispa</name>
    <dbReference type="NCBI Taxonomy" id="2769"/>
    <lineage>
        <taxon>Eukaryota</taxon>
        <taxon>Rhodophyta</taxon>
        <taxon>Florideophyceae</taxon>
        <taxon>Rhodymeniophycidae</taxon>
        <taxon>Gigartinales</taxon>
        <taxon>Gigartinaceae</taxon>
        <taxon>Chondrus</taxon>
    </lineage>
</organism>
<dbReference type="Gramene" id="CDF37421">
    <property type="protein sequence ID" value="CDF37421"/>
    <property type="gene ID" value="CHC_T00005640001"/>
</dbReference>
<dbReference type="OMA" id="GEHECIS"/>
<dbReference type="GeneID" id="17324957"/>
<dbReference type="AlphaFoldDB" id="R7QIX0"/>
<evidence type="ECO:0000256" key="1">
    <source>
        <dbReference type="SAM" id="MobiDB-lite"/>
    </source>
</evidence>
<feature type="region of interest" description="Disordered" evidence="1">
    <location>
        <begin position="760"/>
        <end position="799"/>
    </location>
</feature>
<feature type="compositionally biased region" description="Low complexity" evidence="1">
    <location>
        <begin position="428"/>
        <end position="438"/>
    </location>
</feature>